<dbReference type="RefSeq" id="WP_184519370.1">
    <property type="nucleotide sequence ID" value="NZ_JACIJD010000012.1"/>
</dbReference>
<dbReference type="Gene3D" id="3.40.190.290">
    <property type="match status" value="1"/>
</dbReference>
<dbReference type="PROSITE" id="PS50931">
    <property type="entry name" value="HTH_LYSR"/>
    <property type="match status" value="1"/>
</dbReference>
<keyword evidence="7" id="KW-1185">Reference proteome</keyword>
<accession>A0A840YKL2</accession>
<protein>
    <submittedName>
        <fullName evidence="6">DNA-binding transcriptional LysR family regulator</fullName>
    </submittedName>
</protein>
<comment type="caution">
    <text evidence="6">The sequence shown here is derived from an EMBL/GenBank/DDBJ whole genome shotgun (WGS) entry which is preliminary data.</text>
</comment>
<sequence length="295" mass="31370">MIGASLEDLELLAAVARHGSFRRAALEARISPSSATERIRALEDRVGARLLNRSTRSVAPTEAGAALLARLGPALGEIAAALDAAGEAGNAVSGTLRINAPPPAAELVLAPLLPRFLARHPRVVVDVTAESGFVDIVQRGYDAGVRYGESLARDMIALRLGGPQRYVLVASPALVAATGLPEEPQALLRMPCIRLRFAGGTMPPMEFERDGRVVTVRPEGGLVTNDGHLGLIAAIGGLGYFLTFEGWARPAIDDGRLVSVLEDWLPPFEGPFLYYPSRRHMPAALRAFVDFVKGA</sequence>
<dbReference type="InterPro" id="IPR036388">
    <property type="entry name" value="WH-like_DNA-bd_sf"/>
</dbReference>
<keyword evidence="2" id="KW-0805">Transcription regulation</keyword>
<dbReference type="Pfam" id="PF00126">
    <property type="entry name" value="HTH_1"/>
    <property type="match status" value="1"/>
</dbReference>
<evidence type="ECO:0000313" key="6">
    <source>
        <dbReference type="EMBL" id="MBB5694754.1"/>
    </source>
</evidence>
<proteinExistence type="inferred from homology"/>
<dbReference type="SUPFAM" id="SSF53850">
    <property type="entry name" value="Periplasmic binding protein-like II"/>
    <property type="match status" value="1"/>
</dbReference>
<dbReference type="SUPFAM" id="SSF46785">
    <property type="entry name" value="Winged helix' DNA-binding domain"/>
    <property type="match status" value="1"/>
</dbReference>
<organism evidence="6 7">
    <name type="scientific">Muricoccus pecuniae</name>
    <dbReference type="NCBI Taxonomy" id="693023"/>
    <lineage>
        <taxon>Bacteria</taxon>
        <taxon>Pseudomonadati</taxon>
        <taxon>Pseudomonadota</taxon>
        <taxon>Alphaproteobacteria</taxon>
        <taxon>Acetobacterales</taxon>
        <taxon>Roseomonadaceae</taxon>
        <taxon>Muricoccus</taxon>
    </lineage>
</organism>
<evidence type="ECO:0000313" key="7">
    <source>
        <dbReference type="Proteomes" id="UP000580654"/>
    </source>
</evidence>
<dbReference type="CDD" id="cd08474">
    <property type="entry name" value="PBP2_CrgA_like_5"/>
    <property type="match status" value="1"/>
</dbReference>
<dbReference type="GO" id="GO:0003700">
    <property type="term" value="F:DNA-binding transcription factor activity"/>
    <property type="evidence" value="ECO:0007669"/>
    <property type="project" value="InterPro"/>
</dbReference>
<evidence type="ECO:0000259" key="5">
    <source>
        <dbReference type="PROSITE" id="PS50931"/>
    </source>
</evidence>
<dbReference type="InterPro" id="IPR000847">
    <property type="entry name" value="LysR_HTH_N"/>
</dbReference>
<name>A0A840YKL2_9PROT</name>
<dbReference type="PANTHER" id="PTHR30537">
    <property type="entry name" value="HTH-TYPE TRANSCRIPTIONAL REGULATOR"/>
    <property type="match status" value="1"/>
</dbReference>
<gene>
    <name evidence="6" type="ORF">FHS87_002806</name>
</gene>
<dbReference type="InterPro" id="IPR036390">
    <property type="entry name" value="WH_DNA-bd_sf"/>
</dbReference>
<keyword evidence="3 6" id="KW-0238">DNA-binding</keyword>
<evidence type="ECO:0000256" key="3">
    <source>
        <dbReference type="ARBA" id="ARBA00023125"/>
    </source>
</evidence>
<dbReference type="InterPro" id="IPR005119">
    <property type="entry name" value="LysR_subst-bd"/>
</dbReference>
<dbReference type="GO" id="GO:0003677">
    <property type="term" value="F:DNA binding"/>
    <property type="evidence" value="ECO:0007669"/>
    <property type="project" value="UniProtKB-KW"/>
</dbReference>
<evidence type="ECO:0000256" key="4">
    <source>
        <dbReference type="ARBA" id="ARBA00023163"/>
    </source>
</evidence>
<dbReference type="Pfam" id="PF03466">
    <property type="entry name" value="LysR_substrate"/>
    <property type="match status" value="1"/>
</dbReference>
<evidence type="ECO:0000256" key="2">
    <source>
        <dbReference type="ARBA" id="ARBA00023015"/>
    </source>
</evidence>
<comment type="similarity">
    <text evidence="1">Belongs to the LysR transcriptional regulatory family.</text>
</comment>
<evidence type="ECO:0000256" key="1">
    <source>
        <dbReference type="ARBA" id="ARBA00009437"/>
    </source>
</evidence>
<dbReference type="PANTHER" id="PTHR30537:SF5">
    <property type="entry name" value="HTH-TYPE TRANSCRIPTIONAL ACTIVATOR TTDR-RELATED"/>
    <property type="match status" value="1"/>
</dbReference>
<dbReference type="Gene3D" id="1.10.10.10">
    <property type="entry name" value="Winged helix-like DNA-binding domain superfamily/Winged helix DNA-binding domain"/>
    <property type="match status" value="1"/>
</dbReference>
<dbReference type="FunFam" id="1.10.10.10:FF:000001">
    <property type="entry name" value="LysR family transcriptional regulator"/>
    <property type="match status" value="1"/>
</dbReference>
<dbReference type="InterPro" id="IPR058163">
    <property type="entry name" value="LysR-type_TF_proteobact-type"/>
</dbReference>
<dbReference type="EMBL" id="JACIJD010000012">
    <property type="protein sequence ID" value="MBB5694754.1"/>
    <property type="molecule type" value="Genomic_DNA"/>
</dbReference>
<dbReference type="AlphaFoldDB" id="A0A840YKL2"/>
<reference evidence="6 7" key="1">
    <citation type="submission" date="2020-08" db="EMBL/GenBank/DDBJ databases">
        <title>Genomic Encyclopedia of Type Strains, Phase IV (KMG-IV): sequencing the most valuable type-strain genomes for metagenomic binning, comparative biology and taxonomic classification.</title>
        <authorList>
            <person name="Goeker M."/>
        </authorList>
    </citation>
    <scope>NUCLEOTIDE SEQUENCE [LARGE SCALE GENOMIC DNA]</scope>
    <source>
        <strain evidence="6 7">DSM 25622</strain>
    </source>
</reference>
<keyword evidence="4" id="KW-0804">Transcription</keyword>
<dbReference type="Proteomes" id="UP000580654">
    <property type="component" value="Unassembled WGS sequence"/>
</dbReference>
<feature type="domain" description="HTH lysR-type" evidence="5">
    <location>
        <begin position="1"/>
        <end position="61"/>
    </location>
</feature>